<dbReference type="Pfam" id="PF00692">
    <property type="entry name" value="dUTPase"/>
    <property type="match status" value="1"/>
</dbReference>
<evidence type="ECO:0000256" key="4">
    <source>
        <dbReference type="ARBA" id="ARBA00023080"/>
    </source>
</evidence>
<evidence type="ECO:0000259" key="6">
    <source>
        <dbReference type="Pfam" id="PF00692"/>
    </source>
</evidence>
<accession>A0A832RC88</accession>
<dbReference type="GO" id="GO:0004170">
    <property type="term" value="F:dUTP diphosphatase activity"/>
    <property type="evidence" value="ECO:0007669"/>
    <property type="project" value="UniProtKB-EC"/>
</dbReference>
<comment type="catalytic activity">
    <reaction evidence="5">
        <text>dUTP + H2O = dUMP + diphosphate + H(+)</text>
        <dbReference type="Rhea" id="RHEA:10248"/>
        <dbReference type="ChEBI" id="CHEBI:15377"/>
        <dbReference type="ChEBI" id="CHEBI:15378"/>
        <dbReference type="ChEBI" id="CHEBI:33019"/>
        <dbReference type="ChEBI" id="CHEBI:61555"/>
        <dbReference type="ChEBI" id="CHEBI:246422"/>
        <dbReference type="EC" id="3.6.1.23"/>
    </reaction>
</comment>
<dbReference type="NCBIfam" id="NF001862">
    <property type="entry name" value="PRK00601.1"/>
    <property type="match status" value="1"/>
</dbReference>
<proteinExistence type="inferred from homology"/>
<reference evidence="7 8" key="1">
    <citation type="journal article" date="2020" name="Biotechnol. Biofuels">
        <title>New insights from the biogas microbiome by comprehensive genome-resolved metagenomics of nearly 1600 species originating from multiple anaerobic digesters.</title>
        <authorList>
            <person name="Campanaro S."/>
            <person name="Treu L."/>
            <person name="Rodriguez-R L.M."/>
            <person name="Kovalovszki A."/>
            <person name="Ziels R.M."/>
            <person name="Maus I."/>
            <person name="Zhu X."/>
            <person name="Kougias P.G."/>
            <person name="Basile A."/>
            <person name="Luo G."/>
            <person name="Schluter A."/>
            <person name="Konstantinidis K.T."/>
            <person name="Angelidaki I."/>
        </authorList>
    </citation>
    <scope>NUCLEOTIDE SEQUENCE [LARGE SCALE GENOMIC DNA]</scope>
    <source>
        <strain evidence="7">AS05jafATM_89</strain>
    </source>
</reference>
<evidence type="ECO:0000256" key="1">
    <source>
        <dbReference type="ARBA" id="ARBA00006581"/>
    </source>
</evidence>
<dbReference type="NCBIfam" id="TIGR00576">
    <property type="entry name" value="dut"/>
    <property type="match status" value="1"/>
</dbReference>
<dbReference type="Gene3D" id="2.70.40.10">
    <property type="match status" value="1"/>
</dbReference>
<dbReference type="EC" id="3.6.1.23" evidence="2"/>
<evidence type="ECO:0000256" key="2">
    <source>
        <dbReference type="ARBA" id="ARBA00012379"/>
    </source>
</evidence>
<dbReference type="CDD" id="cd07557">
    <property type="entry name" value="trimeric_dUTPase"/>
    <property type="match status" value="1"/>
</dbReference>
<dbReference type="GO" id="GO:0006226">
    <property type="term" value="P:dUMP biosynthetic process"/>
    <property type="evidence" value="ECO:0007669"/>
    <property type="project" value="InterPro"/>
</dbReference>
<dbReference type="EMBL" id="DUTP01000001">
    <property type="protein sequence ID" value="HHX99139.1"/>
    <property type="molecule type" value="Genomic_DNA"/>
</dbReference>
<dbReference type="SUPFAM" id="SSF51283">
    <property type="entry name" value="dUTPase-like"/>
    <property type="match status" value="1"/>
</dbReference>
<dbReference type="InterPro" id="IPR036157">
    <property type="entry name" value="dUTPase-like_sf"/>
</dbReference>
<dbReference type="GO" id="GO:0046081">
    <property type="term" value="P:dUTP catabolic process"/>
    <property type="evidence" value="ECO:0007669"/>
    <property type="project" value="InterPro"/>
</dbReference>
<dbReference type="InterPro" id="IPR008181">
    <property type="entry name" value="dUTPase"/>
</dbReference>
<evidence type="ECO:0000256" key="5">
    <source>
        <dbReference type="ARBA" id="ARBA00047686"/>
    </source>
</evidence>
<dbReference type="AlphaFoldDB" id="A0A832RC88"/>
<dbReference type="PANTHER" id="PTHR11241">
    <property type="entry name" value="DEOXYURIDINE 5'-TRIPHOSPHATE NUCLEOTIDOHYDROLASE"/>
    <property type="match status" value="1"/>
</dbReference>
<name>A0A832RC88_9BACT</name>
<organism evidence="7 8">
    <name type="scientific">Candidatus Dojkabacteria bacterium</name>
    <dbReference type="NCBI Taxonomy" id="2099670"/>
    <lineage>
        <taxon>Bacteria</taxon>
        <taxon>Candidatus Dojkabacteria</taxon>
    </lineage>
</organism>
<protein>
    <recommendedName>
        <fullName evidence="2">dUTP diphosphatase</fullName>
        <ecNumber evidence="2">3.6.1.23</ecNumber>
    </recommendedName>
</protein>
<dbReference type="InterPro" id="IPR033704">
    <property type="entry name" value="dUTPase_trimeric"/>
</dbReference>
<feature type="domain" description="dUTPase-like" evidence="6">
    <location>
        <begin position="15"/>
        <end position="145"/>
    </location>
</feature>
<sequence>MKRRMKIKVDNQKYLPEVKTEFSAGADLKVKTEKDIVVKPNESAEIHTGVYLEIPKGYVGLLFVRSSFGKKGLMLKNSVGVIDSDYRGEVIAQVINTSKSGIVLTDTERFAQIVVVPCLSLKDNLEVADELEETERGEGGFGSTGK</sequence>
<dbReference type="Proteomes" id="UP000576550">
    <property type="component" value="Unassembled WGS sequence"/>
</dbReference>
<dbReference type="GO" id="GO:0000287">
    <property type="term" value="F:magnesium ion binding"/>
    <property type="evidence" value="ECO:0007669"/>
    <property type="project" value="InterPro"/>
</dbReference>
<dbReference type="PANTHER" id="PTHR11241:SF0">
    <property type="entry name" value="DEOXYURIDINE 5'-TRIPHOSPHATE NUCLEOTIDOHYDROLASE"/>
    <property type="match status" value="1"/>
</dbReference>
<evidence type="ECO:0000313" key="8">
    <source>
        <dbReference type="Proteomes" id="UP000576550"/>
    </source>
</evidence>
<dbReference type="InterPro" id="IPR029054">
    <property type="entry name" value="dUTPase-like"/>
</dbReference>
<keyword evidence="4" id="KW-0546">Nucleotide metabolism</keyword>
<comment type="similarity">
    <text evidence="1">Belongs to the dUTPase family.</text>
</comment>
<comment type="caution">
    <text evidence="7">The sequence shown here is derived from an EMBL/GenBank/DDBJ whole genome shotgun (WGS) entry which is preliminary data.</text>
</comment>
<evidence type="ECO:0000313" key="7">
    <source>
        <dbReference type="EMBL" id="HHX99139.1"/>
    </source>
</evidence>
<evidence type="ECO:0000256" key="3">
    <source>
        <dbReference type="ARBA" id="ARBA00022801"/>
    </source>
</evidence>
<keyword evidence="3 7" id="KW-0378">Hydrolase</keyword>
<gene>
    <name evidence="7" type="primary">dut</name>
    <name evidence="7" type="ORF">GX533_00410</name>
</gene>